<keyword evidence="8" id="KW-0175">Coiled coil</keyword>
<feature type="compositionally biased region" description="Polar residues" evidence="9">
    <location>
        <begin position="68"/>
        <end position="79"/>
    </location>
</feature>
<accession>A0A8J7U2B0</accession>
<name>A0A8J7U2B0_9BACT</name>
<dbReference type="GO" id="GO:0015562">
    <property type="term" value="F:efflux transmembrane transporter activity"/>
    <property type="evidence" value="ECO:0007669"/>
    <property type="project" value="InterPro"/>
</dbReference>
<organism evidence="10 11">
    <name type="scientific">Acanthopleuribacter pedis</name>
    <dbReference type="NCBI Taxonomy" id="442870"/>
    <lineage>
        <taxon>Bacteria</taxon>
        <taxon>Pseudomonadati</taxon>
        <taxon>Acidobacteriota</taxon>
        <taxon>Holophagae</taxon>
        <taxon>Acanthopleuribacterales</taxon>
        <taxon>Acanthopleuribacteraceae</taxon>
        <taxon>Acanthopleuribacter</taxon>
    </lineage>
</organism>
<dbReference type="Gene3D" id="1.20.1600.10">
    <property type="entry name" value="Outer membrane efflux proteins (OEP)"/>
    <property type="match status" value="1"/>
</dbReference>
<dbReference type="GO" id="GO:0015288">
    <property type="term" value="F:porin activity"/>
    <property type="evidence" value="ECO:0007669"/>
    <property type="project" value="TreeGrafter"/>
</dbReference>
<comment type="caution">
    <text evidence="10">The sequence shown here is derived from an EMBL/GenBank/DDBJ whole genome shotgun (WGS) entry which is preliminary data.</text>
</comment>
<evidence type="ECO:0000256" key="8">
    <source>
        <dbReference type="SAM" id="Coils"/>
    </source>
</evidence>
<feature type="coiled-coil region" evidence="8">
    <location>
        <begin position="389"/>
        <end position="453"/>
    </location>
</feature>
<evidence type="ECO:0000313" key="10">
    <source>
        <dbReference type="EMBL" id="MBO1319113.1"/>
    </source>
</evidence>
<evidence type="ECO:0000256" key="7">
    <source>
        <dbReference type="ARBA" id="ARBA00023237"/>
    </source>
</evidence>
<sequence length="507" mass="57351">MDLRWLKGLGLCTLLFSPIQAQQTKTITLQEALKTAVERNLDIELQRVNIEDQRFSLDLTRARYEPQVTGSLSSSNQEGEAQDADQGQAGSTYSDKTRAFNTTFQKSEDFGLEYSVRFNNSLFDSSQASRQLFGEIYSSSINFSATQQLLRGFNFDEEVYRRDQFVAKGNYHAALEDLNVQMVTVLKNTEDAYWDLVFAVEDLKVAQQSLDLAKQLYEQNRVKIEVGTLAPIELVNNEADIASRENDIVTKENAIRAAEDRLKRVMNLPLDDWRQHLTPADPIVIEAQTPDLTTAFQTALENRPEAKKNAIELENARLDLKYQKNQKLPGLSVTAGYGTSASSANDIDLQTGEVLGTGSWSDALSDAASFDLPGWQIQLDLTWAPFNQQAKLNHKKAELTMRRRQLEIEQNNLTIFEEVRAAIRELESSAKAIKAQEKTLKFREENLKAEEQKFQNGLSTNYRVSEVQEQLAQARTQLISSKVAYKKALTRYHQAVGKLSQHHNISL</sequence>
<protein>
    <submittedName>
        <fullName evidence="10">TolC family protein</fullName>
    </submittedName>
</protein>
<dbReference type="GO" id="GO:1990281">
    <property type="term" value="C:efflux pump complex"/>
    <property type="evidence" value="ECO:0007669"/>
    <property type="project" value="TreeGrafter"/>
</dbReference>
<comment type="similarity">
    <text evidence="2">Belongs to the outer membrane factor (OMF) (TC 1.B.17) family.</text>
</comment>
<comment type="subcellular location">
    <subcellularLocation>
        <location evidence="1">Cell outer membrane</location>
    </subcellularLocation>
</comment>
<dbReference type="Proteomes" id="UP000664417">
    <property type="component" value="Unassembled WGS sequence"/>
</dbReference>
<keyword evidence="7" id="KW-0998">Cell outer membrane</keyword>
<dbReference type="PANTHER" id="PTHR30026">
    <property type="entry name" value="OUTER MEMBRANE PROTEIN TOLC"/>
    <property type="match status" value="1"/>
</dbReference>
<dbReference type="EMBL" id="JAFREP010000008">
    <property type="protein sequence ID" value="MBO1319113.1"/>
    <property type="molecule type" value="Genomic_DNA"/>
</dbReference>
<keyword evidence="4" id="KW-1134">Transmembrane beta strand</keyword>
<evidence type="ECO:0000256" key="3">
    <source>
        <dbReference type="ARBA" id="ARBA00022448"/>
    </source>
</evidence>
<keyword evidence="5" id="KW-0812">Transmembrane</keyword>
<keyword evidence="11" id="KW-1185">Reference proteome</keyword>
<dbReference type="GO" id="GO:0009279">
    <property type="term" value="C:cell outer membrane"/>
    <property type="evidence" value="ECO:0007669"/>
    <property type="project" value="UniProtKB-SubCell"/>
</dbReference>
<dbReference type="InterPro" id="IPR003423">
    <property type="entry name" value="OMP_efflux"/>
</dbReference>
<evidence type="ECO:0000256" key="9">
    <source>
        <dbReference type="SAM" id="MobiDB-lite"/>
    </source>
</evidence>
<evidence type="ECO:0000256" key="1">
    <source>
        <dbReference type="ARBA" id="ARBA00004442"/>
    </source>
</evidence>
<evidence type="ECO:0000256" key="2">
    <source>
        <dbReference type="ARBA" id="ARBA00007613"/>
    </source>
</evidence>
<keyword evidence="3" id="KW-0813">Transport</keyword>
<evidence type="ECO:0000256" key="6">
    <source>
        <dbReference type="ARBA" id="ARBA00023136"/>
    </source>
</evidence>
<evidence type="ECO:0000256" key="4">
    <source>
        <dbReference type="ARBA" id="ARBA00022452"/>
    </source>
</evidence>
<feature type="region of interest" description="Disordered" evidence="9">
    <location>
        <begin position="68"/>
        <end position="94"/>
    </location>
</feature>
<dbReference type="RefSeq" id="WP_207858933.1">
    <property type="nucleotide sequence ID" value="NZ_JAFREP010000008.1"/>
</dbReference>
<dbReference type="InterPro" id="IPR051906">
    <property type="entry name" value="TolC-like"/>
</dbReference>
<dbReference type="SUPFAM" id="SSF56954">
    <property type="entry name" value="Outer membrane efflux proteins (OEP)"/>
    <property type="match status" value="1"/>
</dbReference>
<evidence type="ECO:0000256" key="5">
    <source>
        <dbReference type="ARBA" id="ARBA00022692"/>
    </source>
</evidence>
<keyword evidence="6" id="KW-0472">Membrane</keyword>
<feature type="coiled-coil region" evidence="8">
    <location>
        <begin position="241"/>
        <end position="268"/>
    </location>
</feature>
<proteinExistence type="inferred from homology"/>
<evidence type="ECO:0000313" key="11">
    <source>
        <dbReference type="Proteomes" id="UP000664417"/>
    </source>
</evidence>
<dbReference type="AlphaFoldDB" id="A0A8J7U2B0"/>
<dbReference type="PANTHER" id="PTHR30026:SF23">
    <property type="entry name" value="TO APRF-PUTATIVE OUTER MEMBRANE EFFLUX PROTEIN OR SECRETED ALKALINE PHOSPHATASE-RELATED"/>
    <property type="match status" value="1"/>
</dbReference>
<dbReference type="Pfam" id="PF02321">
    <property type="entry name" value="OEP"/>
    <property type="match status" value="2"/>
</dbReference>
<gene>
    <name evidence="10" type="ORF">J3U88_11640</name>
</gene>
<reference evidence="10" key="1">
    <citation type="submission" date="2021-03" db="EMBL/GenBank/DDBJ databases">
        <authorList>
            <person name="Wang G."/>
        </authorList>
    </citation>
    <scope>NUCLEOTIDE SEQUENCE</scope>
    <source>
        <strain evidence="10">KCTC 12899</strain>
    </source>
</reference>